<dbReference type="PANTHER" id="PTHR30388">
    <property type="entry name" value="ALDEHYDE OXIDOREDUCTASE MOLYBDENUM COFACTOR ASSEMBLY PROTEIN"/>
    <property type="match status" value="1"/>
</dbReference>
<name>A0ABT6JVY6_9GAMM</name>
<dbReference type="Proteomes" id="UP001156873">
    <property type="component" value="Unassembled WGS sequence"/>
</dbReference>
<dbReference type="Pfam" id="PF02625">
    <property type="entry name" value="XdhC_CoxI"/>
    <property type="match status" value="1"/>
</dbReference>
<dbReference type="RefSeq" id="WP_280579352.1">
    <property type="nucleotide sequence ID" value="NZ_JARXRO010000018.1"/>
</dbReference>
<dbReference type="PANTHER" id="PTHR30388:SF4">
    <property type="entry name" value="MOLYBDENUM COFACTOR INSERTION CHAPERONE PAOD"/>
    <property type="match status" value="1"/>
</dbReference>
<proteinExistence type="predicted"/>
<dbReference type="InterPro" id="IPR052698">
    <property type="entry name" value="MoCofactor_Util/Proc"/>
</dbReference>
<dbReference type="Pfam" id="PF13478">
    <property type="entry name" value="XdhC_C"/>
    <property type="match status" value="1"/>
</dbReference>
<gene>
    <name evidence="3" type="ORF">QFW81_13165</name>
</gene>
<evidence type="ECO:0000259" key="1">
    <source>
        <dbReference type="Pfam" id="PF02625"/>
    </source>
</evidence>
<dbReference type="InterPro" id="IPR027051">
    <property type="entry name" value="XdhC_Rossmann_dom"/>
</dbReference>
<organism evidence="3 4">
    <name type="scientific">Luteimonas kalidii</name>
    <dbReference type="NCBI Taxonomy" id="3042025"/>
    <lineage>
        <taxon>Bacteria</taxon>
        <taxon>Pseudomonadati</taxon>
        <taxon>Pseudomonadota</taxon>
        <taxon>Gammaproteobacteria</taxon>
        <taxon>Lysobacterales</taxon>
        <taxon>Lysobacteraceae</taxon>
        <taxon>Luteimonas</taxon>
    </lineage>
</organism>
<feature type="domain" description="XdhC- CoxI" evidence="1">
    <location>
        <begin position="27"/>
        <end position="83"/>
    </location>
</feature>
<sequence>MTPAAGACRFLAAGNPRPVLEAALAASARTDAALALVLDTEGSTYSRAGAMALFAGEGQAGWLSGGCLEPELAQRAGQAALGGRVDWIEIDTRDDEDLFSGSAVGCRGRLRIALLPLAAMAGIADVLQAWLQGGVVLERTVNDSGDVVLRTGERGAQWQLPAALPEWSGDVSRWSLPLAPLPEILLLGAGPESPALLRLLRELGWRTTLVEPRERWRDAGTLADAHHEAMDTALRDSRHYAAALVMHHGFERDRDALDALAATQVAFVGLLGPPRRRDDLLGLLSPSQREVLAGRLHAPVGLDLGGQGPEAIALSVAAQLQQWRARTGEA</sequence>
<dbReference type="Gene3D" id="3.40.50.720">
    <property type="entry name" value="NAD(P)-binding Rossmann-like Domain"/>
    <property type="match status" value="1"/>
</dbReference>
<dbReference type="InterPro" id="IPR003777">
    <property type="entry name" value="XdhC_CoxI"/>
</dbReference>
<dbReference type="EMBL" id="JARXRO010000018">
    <property type="protein sequence ID" value="MDH5834863.1"/>
    <property type="molecule type" value="Genomic_DNA"/>
</dbReference>
<feature type="domain" description="XdhC Rossmann" evidence="2">
    <location>
        <begin position="185"/>
        <end position="320"/>
    </location>
</feature>
<evidence type="ECO:0000259" key="2">
    <source>
        <dbReference type="Pfam" id="PF13478"/>
    </source>
</evidence>
<comment type="caution">
    <text evidence="3">The sequence shown here is derived from an EMBL/GenBank/DDBJ whole genome shotgun (WGS) entry which is preliminary data.</text>
</comment>
<accession>A0ABT6JVY6</accession>
<keyword evidence="4" id="KW-1185">Reference proteome</keyword>
<protein>
    <submittedName>
        <fullName evidence="3">XdhC family protein</fullName>
    </submittedName>
</protein>
<evidence type="ECO:0000313" key="3">
    <source>
        <dbReference type="EMBL" id="MDH5834863.1"/>
    </source>
</evidence>
<evidence type="ECO:0000313" key="4">
    <source>
        <dbReference type="Proteomes" id="UP001156873"/>
    </source>
</evidence>
<reference evidence="3 4" key="1">
    <citation type="submission" date="2023-04" db="EMBL/GenBank/DDBJ databases">
        <title>Luteimonas sp. M1R5S59.</title>
        <authorList>
            <person name="Sun J.-Q."/>
        </authorList>
    </citation>
    <scope>NUCLEOTIDE SEQUENCE [LARGE SCALE GENOMIC DNA]</scope>
    <source>
        <strain evidence="3 4">M1R5S59</strain>
    </source>
</reference>